<dbReference type="Proteomes" id="UP001152798">
    <property type="component" value="Chromosome 3"/>
</dbReference>
<proteinExistence type="predicted"/>
<evidence type="ECO:0000313" key="3">
    <source>
        <dbReference type="Proteomes" id="UP001152798"/>
    </source>
</evidence>
<evidence type="ECO:0000313" key="2">
    <source>
        <dbReference type="EMBL" id="CAH1396918.1"/>
    </source>
</evidence>
<name>A0A9P0H7N1_NEZVI</name>
<dbReference type="EMBL" id="OV725079">
    <property type="protein sequence ID" value="CAH1396918.1"/>
    <property type="molecule type" value="Genomic_DNA"/>
</dbReference>
<evidence type="ECO:0000256" key="1">
    <source>
        <dbReference type="SAM" id="SignalP"/>
    </source>
</evidence>
<reference evidence="2" key="1">
    <citation type="submission" date="2022-01" db="EMBL/GenBank/DDBJ databases">
        <authorList>
            <person name="King R."/>
        </authorList>
    </citation>
    <scope>NUCLEOTIDE SEQUENCE</scope>
</reference>
<protein>
    <submittedName>
        <fullName evidence="2">Uncharacterized protein</fullName>
    </submittedName>
</protein>
<accession>A0A9P0H7N1</accession>
<gene>
    <name evidence="2" type="ORF">NEZAVI_LOCUS6877</name>
</gene>
<feature type="signal peptide" evidence="1">
    <location>
        <begin position="1"/>
        <end position="17"/>
    </location>
</feature>
<feature type="chain" id="PRO_5040167693" evidence="1">
    <location>
        <begin position="18"/>
        <end position="121"/>
    </location>
</feature>
<keyword evidence="3" id="KW-1185">Reference proteome</keyword>
<keyword evidence="1" id="KW-0732">Signal</keyword>
<sequence>MVDFTILLLAAFTRTSTFVGTSQVIFEPKTLVSYLCPDVTNEMLQDGLDYGAKSYRYDLITPAVTEFTSQQALLLSLLYCLATQDRESCTILADCSNRIQQVRSRHVALWLREDFSSRKMT</sequence>
<dbReference type="AlphaFoldDB" id="A0A9P0H7N1"/>
<organism evidence="2 3">
    <name type="scientific">Nezara viridula</name>
    <name type="common">Southern green stink bug</name>
    <name type="synonym">Cimex viridulus</name>
    <dbReference type="NCBI Taxonomy" id="85310"/>
    <lineage>
        <taxon>Eukaryota</taxon>
        <taxon>Metazoa</taxon>
        <taxon>Ecdysozoa</taxon>
        <taxon>Arthropoda</taxon>
        <taxon>Hexapoda</taxon>
        <taxon>Insecta</taxon>
        <taxon>Pterygota</taxon>
        <taxon>Neoptera</taxon>
        <taxon>Paraneoptera</taxon>
        <taxon>Hemiptera</taxon>
        <taxon>Heteroptera</taxon>
        <taxon>Panheteroptera</taxon>
        <taxon>Pentatomomorpha</taxon>
        <taxon>Pentatomoidea</taxon>
        <taxon>Pentatomidae</taxon>
        <taxon>Pentatominae</taxon>
        <taxon>Nezara</taxon>
    </lineage>
</organism>